<gene>
    <name evidence="2" type="primary">Trim39_11</name>
    <name evidence="2" type="ORF">EYF80_066719</name>
</gene>
<dbReference type="FunFam" id="2.60.120.920:FF:000004">
    <property type="entry name" value="Butyrophilin subfamily 1 member A1"/>
    <property type="match status" value="1"/>
</dbReference>
<dbReference type="InterPro" id="IPR003877">
    <property type="entry name" value="SPRY_dom"/>
</dbReference>
<dbReference type="AlphaFoldDB" id="A0A4Z2E359"/>
<dbReference type="SMART" id="SM00449">
    <property type="entry name" value="SPRY"/>
    <property type="match status" value="1"/>
</dbReference>
<organism evidence="2 3">
    <name type="scientific">Liparis tanakae</name>
    <name type="common">Tanaka's snailfish</name>
    <dbReference type="NCBI Taxonomy" id="230148"/>
    <lineage>
        <taxon>Eukaryota</taxon>
        <taxon>Metazoa</taxon>
        <taxon>Chordata</taxon>
        <taxon>Craniata</taxon>
        <taxon>Vertebrata</taxon>
        <taxon>Euteleostomi</taxon>
        <taxon>Actinopterygii</taxon>
        <taxon>Neopterygii</taxon>
        <taxon>Teleostei</taxon>
        <taxon>Neoteleostei</taxon>
        <taxon>Acanthomorphata</taxon>
        <taxon>Eupercaria</taxon>
        <taxon>Perciformes</taxon>
        <taxon>Cottioidei</taxon>
        <taxon>Cottales</taxon>
        <taxon>Liparidae</taxon>
        <taxon>Liparis</taxon>
    </lineage>
</organism>
<keyword evidence="3" id="KW-1185">Reference proteome</keyword>
<dbReference type="Gene3D" id="2.60.120.920">
    <property type="match status" value="1"/>
</dbReference>
<dbReference type="InterPro" id="IPR001870">
    <property type="entry name" value="B30.2/SPRY"/>
</dbReference>
<dbReference type="EMBL" id="SRLO01019543">
    <property type="protein sequence ID" value="TNN23163.1"/>
    <property type="molecule type" value="Genomic_DNA"/>
</dbReference>
<sequence length="271" mass="30313">MEQEISDLIKRSTEVEKLSLSEDHLHLLQSVQSLNIHHPPPTKDWSQVSVPPASHEGTVVRALSQLEETLSKKIKTLVEVEMKRVQKFAVDVTLDPETANHHLILSDDGKQMKPAKVQQPVLPDNPQRFSPCPCVLGIQKFSSEKLCYEVQIKRKSEWDVGVARETVNRKGEITMGPQNGIWTICLRNGNEYRAADGPPVVLSLKSVPQKVGVFVDYEEGLVSFYDVEAAALIYSFTGCSFKEKLLPYFFPGRYLDGKNSSPLIISPDGVN</sequence>
<dbReference type="Pfam" id="PF00622">
    <property type="entry name" value="SPRY"/>
    <property type="match status" value="1"/>
</dbReference>
<feature type="domain" description="B30.2/SPRY" evidence="1">
    <location>
        <begin position="72"/>
        <end position="270"/>
    </location>
</feature>
<dbReference type="Pfam" id="PF13765">
    <property type="entry name" value="PRY"/>
    <property type="match status" value="1"/>
</dbReference>
<dbReference type="Proteomes" id="UP000314294">
    <property type="component" value="Unassembled WGS sequence"/>
</dbReference>
<dbReference type="PRINTS" id="PR01407">
    <property type="entry name" value="BUTYPHLNCDUF"/>
</dbReference>
<dbReference type="InterPro" id="IPR003879">
    <property type="entry name" value="Butyrophylin_SPRY"/>
</dbReference>
<comment type="caution">
    <text evidence="2">The sequence shown here is derived from an EMBL/GenBank/DDBJ whole genome shotgun (WGS) entry which is preliminary data.</text>
</comment>
<dbReference type="InterPro" id="IPR043136">
    <property type="entry name" value="B30.2/SPRY_sf"/>
</dbReference>
<name>A0A4Z2E359_9TELE</name>
<reference evidence="2 3" key="1">
    <citation type="submission" date="2019-03" db="EMBL/GenBank/DDBJ databases">
        <title>First draft genome of Liparis tanakae, snailfish: a comprehensive survey of snailfish specific genes.</title>
        <authorList>
            <person name="Kim W."/>
            <person name="Song I."/>
            <person name="Jeong J.-H."/>
            <person name="Kim D."/>
            <person name="Kim S."/>
            <person name="Ryu S."/>
            <person name="Song J.Y."/>
            <person name="Lee S.K."/>
        </authorList>
    </citation>
    <scope>NUCLEOTIDE SEQUENCE [LARGE SCALE GENOMIC DNA]</scope>
    <source>
        <tissue evidence="2">Muscle</tissue>
    </source>
</reference>
<protein>
    <submittedName>
        <fullName evidence="2">E3 ubiquitin-protein ligase TRIM39</fullName>
    </submittedName>
</protein>
<dbReference type="InterPro" id="IPR013320">
    <property type="entry name" value="ConA-like_dom_sf"/>
</dbReference>
<dbReference type="InterPro" id="IPR058030">
    <property type="entry name" value="TRIM8/14/16/25/29/45/65_CC"/>
</dbReference>
<dbReference type="Pfam" id="PF25600">
    <property type="entry name" value="TRIM_CC"/>
    <property type="match status" value="1"/>
</dbReference>
<proteinExistence type="predicted"/>
<dbReference type="SMART" id="SM00589">
    <property type="entry name" value="PRY"/>
    <property type="match status" value="1"/>
</dbReference>
<evidence type="ECO:0000313" key="2">
    <source>
        <dbReference type="EMBL" id="TNN23163.1"/>
    </source>
</evidence>
<accession>A0A4Z2E359</accession>
<evidence type="ECO:0000259" key="1">
    <source>
        <dbReference type="PROSITE" id="PS50188"/>
    </source>
</evidence>
<dbReference type="CDD" id="cd13733">
    <property type="entry name" value="SPRY_PRY_C-I_1"/>
    <property type="match status" value="1"/>
</dbReference>
<dbReference type="SUPFAM" id="SSF49899">
    <property type="entry name" value="Concanavalin A-like lectins/glucanases"/>
    <property type="match status" value="1"/>
</dbReference>
<dbReference type="InterPro" id="IPR050143">
    <property type="entry name" value="TRIM/RBCC"/>
</dbReference>
<evidence type="ECO:0000313" key="3">
    <source>
        <dbReference type="Proteomes" id="UP000314294"/>
    </source>
</evidence>
<dbReference type="InterPro" id="IPR006574">
    <property type="entry name" value="PRY"/>
</dbReference>
<dbReference type="PROSITE" id="PS50188">
    <property type="entry name" value="B302_SPRY"/>
    <property type="match status" value="1"/>
</dbReference>
<dbReference type="PANTHER" id="PTHR24103">
    <property type="entry name" value="E3 UBIQUITIN-PROTEIN LIGASE TRIM"/>
    <property type="match status" value="1"/>
</dbReference>
<dbReference type="OrthoDB" id="6105938at2759"/>